<evidence type="ECO:0000313" key="1">
    <source>
        <dbReference type="EMBL" id="NMR78165.1"/>
    </source>
</evidence>
<name>A0A7Y0N3G1_VIBAL</name>
<dbReference type="Proteomes" id="UP000565155">
    <property type="component" value="Unassembled WGS sequence"/>
</dbReference>
<evidence type="ECO:0000313" key="2">
    <source>
        <dbReference type="Proteomes" id="UP000565155"/>
    </source>
</evidence>
<feature type="non-terminal residue" evidence="1">
    <location>
        <position position="85"/>
    </location>
</feature>
<reference evidence="1 2" key="1">
    <citation type="submission" date="2020-04" db="EMBL/GenBank/DDBJ databases">
        <title>Whole-genome sequencing of Vibrio spp. from China reveals different genetic environments of blaCTX-M-14 among diverse lineages.</title>
        <authorList>
            <person name="Zheng Z."/>
            <person name="Ye L."/>
            <person name="Chen S."/>
        </authorList>
    </citation>
    <scope>NUCLEOTIDE SEQUENCE [LARGE SCALE GENOMIC DNA]</scope>
    <source>
        <strain evidence="1 2">Vb1636</strain>
    </source>
</reference>
<gene>
    <name evidence="1" type="ORF">HKB35_31805</name>
</gene>
<accession>A0A7Y0N3G1</accession>
<dbReference type="EMBL" id="JABCMA010001447">
    <property type="protein sequence ID" value="NMR78165.1"/>
    <property type="molecule type" value="Genomic_DNA"/>
</dbReference>
<comment type="caution">
    <text evidence="1">The sequence shown here is derived from an EMBL/GenBank/DDBJ whole genome shotgun (WGS) entry which is preliminary data.</text>
</comment>
<sequence length="85" mass="9798">MFFKRKGVGSSFNSVDEEKESKVVQVDLSERAEDEDYVSENKPLTPVEAKLQAIEEQKKQLEQDLAIKHYYHKKLLDTLDLGLLS</sequence>
<dbReference type="AlphaFoldDB" id="A0A7Y0N3G1"/>
<organism evidence="1 2">
    <name type="scientific">Vibrio alginolyticus</name>
    <dbReference type="NCBI Taxonomy" id="663"/>
    <lineage>
        <taxon>Bacteria</taxon>
        <taxon>Pseudomonadati</taxon>
        <taxon>Pseudomonadota</taxon>
        <taxon>Gammaproteobacteria</taxon>
        <taxon>Vibrionales</taxon>
        <taxon>Vibrionaceae</taxon>
        <taxon>Vibrio</taxon>
    </lineage>
</organism>
<proteinExistence type="predicted"/>
<protein>
    <submittedName>
        <fullName evidence="1">CpaF family protein</fullName>
    </submittedName>
</protein>